<organism evidence="1 2">
    <name type="scientific">Levilinea saccharolytica</name>
    <dbReference type="NCBI Taxonomy" id="229921"/>
    <lineage>
        <taxon>Bacteria</taxon>
        <taxon>Bacillati</taxon>
        <taxon>Chloroflexota</taxon>
        <taxon>Anaerolineae</taxon>
        <taxon>Anaerolineales</taxon>
        <taxon>Anaerolineaceae</taxon>
        <taxon>Levilinea</taxon>
    </lineage>
</organism>
<dbReference type="InterPro" id="IPR022385">
    <property type="entry name" value="Rhs_assc_core"/>
</dbReference>
<evidence type="ECO:0000313" key="1">
    <source>
        <dbReference type="EMBL" id="KPL77086.1"/>
    </source>
</evidence>
<dbReference type="PANTHER" id="PTHR32305">
    <property type="match status" value="1"/>
</dbReference>
<reference evidence="1 2" key="1">
    <citation type="submission" date="2015-07" db="EMBL/GenBank/DDBJ databases">
        <title>Genome sequence of Levilinea saccharolytica DSM 16555.</title>
        <authorList>
            <person name="Hemp J."/>
            <person name="Ward L.M."/>
            <person name="Pace L.A."/>
            <person name="Fischer W.W."/>
        </authorList>
    </citation>
    <scope>NUCLEOTIDE SEQUENCE [LARGE SCALE GENOMIC DNA]</scope>
    <source>
        <strain evidence="1 2">KIBI-1</strain>
    </source>
</reference>
<evidence type="ECO:0008006" key="3">
    <source>
        <dbReference type="Google" id="ProtNLM"/>
    </source>
</evidence>
<gene>
    <name evidence="1" type="ORF">ADN01_16555</name>
</gene>
<comment type="caution">
    <text evidence="1">The sequence shown here is derived from an EMBL/GenBank/DDBJ whole genome shotgun (WGS) entry which is preliminary data.</text>
</comment>
<dbReference type="NCBIfam" id="TIGR03696">
    <property type="entry name" value="Rhs_assc_core"/>
    <property type="match status" value="1"/>
</dbReference>
<keyword evidence="2" id="KW-1185">Reference proteome</keyword>
<proteinExistence type="predicted"/>
<protein>
    <recommendedName>
        <fullName evidence="3">RHS repeat-associated core domain-containing protein</fullName>
    </recommendedName>
</protein>
<dbReference type="EMBL" id="LGCM01000061">
    <property type="protein sequence ID" value="KPL77086.1"/>
    <property type="molecule type" value="Genomic_DNA"/>
</dbReference>
<dbReference type="AlphaFoldDB" id="A0A0P6Y683"/>
<dbReference type="Proteomes" id="UP000050501">
    <property type="component" value="Unassembled WGS sequence"/>
</dbReference>
<sequence>MGDCSAQVTAAEGGAASGVQRYSAFGEVRSRGGEMPTVYQYTGQLSQMEEVGLYHYGARWFDPAGAHFTQADTLIPELYNPLDVDRYAYGRGNPLKYTDPTGHMVACEYGDECEHLAPSTKTVLTANYYVEYLKAQGITLSGEIFVEDARTFFTAFQKINGALHWKFAEFVGPVTINFKYITTGKYGGEWQGNKTINFWGTNAGQLPEINIFHEFGHLIEQDVLRGKPGAELESNSFYDSYGNFVMGLRNGSYDRQTCWGYNSGCNVNNPWNFEQHPRSWEPDGNTGGEEFADMFLNYVAGSIDMMSGPGLTRFNFMTKWLP</sequence>
<dbReference type="InterPro" id="IPR050708">
    <property type="entry name" value="T6SS_VgrG/RHS"/>
</dbReference>
<accession>A0A0P6Y683</accession>
<evidence type="ECO:0000313" key="2">
    <source>
        <dbReference type="Proteomes" id="UP000050501"/>
    </source>
</evidence>
<dbReference type="STRING" id="229921.ADN01_16555"/>
<name>A0A0P6Y683_9CHLR</name>
<dbReference type="Gene3D" id="2.180.10.10">
    <property type="entry name" value="RHS repeat-associated core"/>
    <property type="match status" value="1"/>
</dbReference>
<dbReference type="PANTHER" id="PTHR32305:SF17">
    <property type="entry name" value="TRNA NUCLEASE WAPA"/>
    <property type="match status" value="1"/>
</dbReference>